<sequence length="82" mass="9234">MSRLLSRVTSVYFFPPLDPPWTGSRCANLLPPASLIEPTCDAESPTPSPQPPQLRRRHPLKPLDFTSLLTGWVVLEKHCQIQ</sequence>
<accession>A0A8T2NKU4</accession>
<organism evidence="2 3">
    <name type="scientific">Albula glossodonta</name>
    <name type="common">roundjaw bonefish</name>
    <dbReference type="NCBI Taxonomy" id="121402"/>
    <lineage>
        <taxon>Eukaryota</taxon>
        <taxon>Metazoa</taxon>
        <taxon>Chordata</taxon>
        <taxon>Craniata</taxon>
        <taxon>Vertebrata</taxon>
        <taxon>Euteleostomi</taxon>
        <taxon>Actinopterygii</taxon>
        <taxon>Neopterygii</taxon>
        <taxon>Teleostei</taxon>
        <taxon>Albuliformes</taxon>
        <taxon>Albulidae</taxon>
        <taxon>Albula</taxon>
    </lineage>
</organism>
<evidence type="ECO:0000313" key="3">
    <source>
        <dbReference type="Proteomes" id="UP000824540"/>
    </source>
</evidence>
<dbReference type="EMBL" id="JAFBMS010000070">
    <property type="protein sequence ID" value="KAG9338262.1"/>
    <property type="molecule type" value="Genomic_DNA"/>
</dbReference>
<comment type="caution">
    <text evidence="2">The sequence shown here is derived from an EMBL/GenBank/DDBJ whole genome shotgun (WGS) entry which is preliminary data.</text>
</comment>
<feature type="region of interest" description="Disordered" evidence="1">
    <location>
        <begin position="37"/>
        <end position="58"/>
    </location>
</feature>
<name>A0A8T2NKU4_9TELE</name>
<gene>
    <name evidence="2" type="ORF">JZ751_026067</name>
</gene>
<reference evidence="2" key="1">
    <citation type="thesis" date="2021" institute="BYU ScholarsArchive" country="Provo, UT, USA">
        <title>Applications of and Algorithms for Genome Assembly and Genomic Analyses with an Emphasis on Marine Teleosts.</title>
        <authorList>
            <person name="Pickett B.D."/>
        </authorList>
    </citation>
    <scope>NUCLEOTIDE SEQUENCE</scope>
    <source>
        <strain evidence="2">HI-2016</strain>
    </source>
</reference>
<proteinExistence type="predicted"/>
<keyword evidence="3" id="KW-1185">Reference proteome</keyword>
<dbReference type="AlphaFoldDB" id="A0A8T2NKU4"/>
<evidence type="ECO:0000313" key="2">
    <source>
        <dbReference type="EMBL" id="KAG9338262.1"/>
    </source>
</evidence>
<evidence type="ECO:0000256" key="1">
    <source>
        <dbReference type="SAM" id="MobiDB-lite"/>
    </source>
</evidence>
<protein>
    <submittedName>
        <fullName evidence="2">Uncharacterized protein</fullName>
    </submittedName>
</protein>
<dbReference type="Proteomes" id="UP000824540">
    <property type="component" value="Unassembled WGS sequence"/>
</dbReference>